<dbReference type="RefSeq" id="WP_164209878.1">
    <property type="nucleotide sequence ID" value="NZ_JAAGSC010000031.1"/>
</dbReference>
<evidence type="ECO:0000256" key="8">
    <source>
        <dbReference type="PROSITE-ProRule" id="PRU01360"/>
    </source>
</evidence>
<dbReference type="AlphaFoldDB" id="A0A845V2Q7"/>
<comment type="caution">
    <text evidence="14">The sequence shown here is derived from an EMBL/GenBank/DDBJ whole genome shotgun (WGS) entry which is preliminary data.</text>
</comment>
<dbReference type="PANTHER" id="PTHR30069:SF40">
    <property type="entry name" value="TONB-DEPENDENT RECEPTOR NMB0964-RELATED"/>
    <property type="match status" value="1"/>
</dbReference>
<dbReference type="Gene3D" id="2.40.170.20">
    <property type="entry name" value="TonB-dependent receptor, beta-barrel domain"/>
    <property type="match status" value="1"/>
</dbReference>
<evidence type="ECO:0000256" key="3">
    <source>
        <dbReference type="ARBA" id="ARBA00022452"/>
    </source>
</evidence>
<evidence type="ECO:0000256" key="10">
    <source>
        <dbReference type="SAM" id="MobiDB-lite"/>
    </source>
</evidence>
<dbReference type="SUPFAM" id="SSF56935">
    <property type="entry name" value="Porins"/>
    <property type="match status" value="1"/>
</dbReference>
<keyword evidence="15" id="KW-1185">Reference proteome</keyword>
<keyword evidence="11" id="KW-0732">Signal</keyword>
<comment type="subcellular location">
    <subcellularLocation>
        <location evidence="1 8">Cell outer membrane</location>
        <topology evidence="1 8">Multi-pass membrane protein</topology>
    </subcellularLocation>
</comment>
<gene>
    <name evidence="14" type="ORF">G3I74_02240</name>
</gene>
<evidence type="ECO:0000313" key="14">
    <source>
        <dbReference type="EMBL" id="NDY94551.1"/>
    </source>
</evidence>
<keyword evidence="4 8" id="KW-0812">Transmembrane</keyword>
<comment type="similarity">
    <text evidence="8 9">Belongs to the TonB-dependent receptor family.</text>
</comment>
<dbReference type="GO" id="GO:0015344">
    <property type="term" value="F:siderophore uptake transmembrane transporter activity"/>
    <property type="evidence" value="ECO:0007669"/>
    <property type="project" value="TreeGrafter"/>
</dbReference>
<dbReference type="InterPro" id="IPR039426">
    <property type="entry name" value="TonB-dep_rcpt-like"/>
</dbReference>
<dbReference type="Pfam" id="PF07715">
    <property type="entry name" value="Plug"/>
    <property type="match status" value="1"/>
</dbReference>
<evidence type="ECO:0000256" key="4">
    <source>
        <dbReference type="ARBA" id="ARBA00022692"/>
    </source>
</evidence>
<evidence type="ECO:0000256" key="2">
    <source>
        <dbReference type="ARBA" id="ARBA00022448"/>
    </source>
</evidence>
<dbReference type="GO" id="GO:0009279">
    <property type="term" value="C:cell outer membrane"/>
    <property type="evidence" value="ECO:0007669"/>
    <property type="project" value="UniProtKB-SubCell"/>
</dbReference>
<dbReference type="InterPro" id="IPR000531">
    <property type="entry name" value="Beta-barrel_TonB"/>
</dbReference>
<dbReference type="GO" id="GO:0044718">
    <property type="term" value="P:siderophore transmembrane transport"/>
    <property type="evidence" value="ECO:0007669"/>
    <property type="project" value="TreeGrafter"/>
</dbReference>
<evidence type="ECO:0000256" key="6">
    <source>
        <dbReference type="ARBA" id="ARBA00023136"/>
    </source>
</evidence>
<protein>
    <submittedName>
        <fullName evidence="14">TonB-dependent receptor</fullName>
    </submittedName>
</protein>
<sequence>MKKSLLVLSISCALATSWAMADDERDDVLRHSADLETIRVQALPLRRTALESAQPVDVLAGEALDDRRGMTLGETLQNQPGVHSSYYGPGSGRPIIRGLGGPRVRILEDGLSTGDASAPSDDHAVSLDPMLIDQIEILRGPATLLYGSGASGGVVNVIDNRIPERLPGEPIAGRFEVRGDTVADERSGVLRLDGGGGQFAWHLDGTWRDTDDYEIPGAARREFEDHDEQHLDHEHDDDHDLADDGILPNSFVDNRSGTLGASWIGDRGFIGGAFRVFESEYGIPAPHSHGEDEDHDDEHASFDQDHGDEEDEFAFIDLEQRSWNLKAGLDQPLPGVARSTFRLGYNDYTHREIEMEGEYDEDHDGDDDHDHDHEPTVFDVQTWQSRLVLETVPTAGWEGAIGVQFDSEEFVAVGEEAFVAPNETDSLAAFTLQEHRFGDVTLSLGARIERTRVEAELDLHDDDHEDEDHGHDDHDDGPEVDFDTDQRDFTTFSASLGGIWQMSELWHSSLNVAHAQRAPSATELFSNGPHLATFSFEIGDPGLDREQTLSWDLGLHRHATAFDLDVNVFHKQIDDFIYLADTGMEVEGFAVRRAVQQDATFYGLEVAAAWQLHGTTLGDFDLRLGYDLVRGELDAGGDLPRISPQRLSSGIAWHSGPWRAGLEWQRVFRQDRVADFETETPGYNLVNARFGYAFSLGERPYELYLSGRNLGNNEARVHTSFLRDYAPLPGRNFRLGLRGTF</sequence>
<keyword evidence="2 8" id="KW-0813">Transport</keyword>
<dbReference type="InterPro" id="IPR037066">
    <property type="entry name" value="Plug_dom_sf"/>
</dbReference>
<keyword evidence="3 8" id="KW-1134">Transmembrane beta strand</keyword>
<feature type="domain" description="TonB-dependent receptor plug" evidence="13">
    <location>
        <begin position="50"/>
        <end position="154"/>
    </location>
</feature>
<dbReference type="InterPro" id="IPR036942">
    <property type="entry name" value="Beta-barrel_TonB_sf"/>
</dbReference>
<feature type="compositionally biased region" description="Basic and acidic residues" evidence="10">
    <location>
        <begin position="461"/>
        <end position="474"/>
    </location>
</feature>
<dbReference type="PROSITE" id="PS52016">
    <property type="entry name" value="TONB_DEPENDENT_REC_3"/>
    <property type="match status" value="1"/>
</dbReference>
<keyword evidence="5 9" id="KW-0798">TonB box</keyword>
<feature type="signal peptide" evidence="11">
    <location>
        <begin position="1"/>
        <end position="21"/>
    </location>
</feature>
<feature type="region of interest" description="Disordered" evidence="10">
    <location>
        <begin position="282"/>
        <end position="306"/>
    </location>
</feature>
<feature type="chain" id="PRO_5032641130" evidence="11">
    <location>
        <begin position="22"/>
        <end position="741"/>
    </location>
</feature>
<keyword evidence="6 8" id="KW-0472">Membrane</keyword>
<evidence type="ECO:0000313" key="15">
    <source>
        <dbReference type="Proteomes" id="UP000484885"/>
    </source>
</evidence>
<keyword evidence="7 8" id="KW-0998">Cell outer membrane</keyword>
<dbReference type="PANTHER" id="PTHR30069">
    <property type="entry name" value="TONB-DEPENDENT OUTER MEMBRANE RECEPTOR"/>
    <property type="match status" value="1"/>
</dbReference>
<evidence type="ECO:0000256" key="1">
    <source>
        <dbReference type="ARBA" id="ARBA00004571"/>
    </source>
</evidence>
<evidence type="ECO:0000256" key="5">
    <source>
        <dbReference type="ARBA" id="ARBA00023077"/>
    </source>
</evidence>
<reference evidence="14 15" key="1">
    <citation type="submission" date="2020-02" db="EMBL/GenBank/DDBJ databases">
        <authorList>
            <person name="Zhang X.-Y."/>
        </authorList>
    </citation>
    <scope>NUCLEOTIDE SEQUENCE [LARGE SCALE GENOMIC DNA]</scope>
    <source>
        <strain evidence="14 15">C33</strain>
    </source>
</reference>
<feature type="region of interest" description="Disordered" evidence="10">
    <location>
        <begin position="461"/>
        <end position="484"/>
    </location>
</feature>
<name>A0A845V2Q7_9GAMM</name>
<dbReference type="Pfam" id="PF00593">
    <property type="entry name" value="TonB_dep_Rec_b-barrel"/>
    <property type="match status" value="1"/>
</dbReference>
<dbReference type="Proteomes" id="UP000484885">
    <property type="component" value="Unassembled WGS sequence"/>
</dbReference>
<evidence type="ECO:0000256" key="9">
    <source>
        <dbReference type="RuleBase" id="RU003357"/>
    </source>
</evidence>
<evidence type="ECO:0000256" key="7">
    <source>
        <dbReference type="ARBA" id="ARBA00023237"/>
    </source>
</evidence>
<dbReference type="InterPro" id="IPR012910">
    <property type="entry name" value="Plug_dom"/>
</dbReference>
<evidence type="ECO:0000256" key="11">
    <source>
        <dbReference type="SAM" id="SignalP"/>
    </source>
</evidence>
<proteinExistence type="inferred from homology"/>
<evidence type="ECO:0000259" key="12">
    <source>
        <dbReference type="Pfam" id="PF00593"/>
    </source>
</evidence>
<feature type="domain" description="TonB-dependent receptor-like beta-barrel" evidence="12">
    <location>
        <begin position="299"/>
        <end position="710"/>
    </location>
</feature>
<dbReference type="EMBL" id="JAAGSC010000031">
    <property type="protein sequence ID" value="NDY94551.1"/>
    <property type="molecule type" value="Genomic_DNA"/>
</dbReference>
<keyword evidence="14" id="KW-0675">Receptor</keyword>
<accession>A0A845V2Q7</accession>
<organism evidence="14 15">
    <name type="scientific">Wenzhouxiangella limi</name>
    <dbReference type="NCBI Taxonomy" id="2707351"/>
    <lineage>
        <taxon>Bacteria</taxon>
        <taxon>Pseudomonadati</taxon>
        <taxon>Pseudomonadota</taxon>
        <taxon>Gammaproteobacteria</taxon>
        <taxon>Chromatiales</taxon>
        <taxon>Wenzhouxiangellaceae</taxon>
        <taxon>Wenzhouxiangella</taxon>
    </lineage>
</organism>
<feature type="compositionally biased region" description="Basic and acidic residues" evidence="10">
    <location>
        <begin position="288"/>
        <end position="305"/>
    </location>
</feature>
<dbReference type="Gene3D" id="2.170.130.10">
    <property type="entry name" value="TonB-dependent receptor, plug domain"/>
    <property type="match status" value="1"/>
</dbReference>
<evidence type="ECO:0000259" key="13">
    <source>
        <dbReference type="Pfam" id="PF07715"/>
    </source>
</evidence>